<dbReference type="AlphaFoldDB" id="A0A0B8QJL5"/>
<protein>
    <submittedName>
        <fullName evidence="1">Aminopeptidase C</fullName>
    </submittedName>
</protein>
<gene>
    <name evidence="1" type="ORF">JCM5805K_1078</name>
</gene>
<sequence>MKKIIDILYVKSFKFSPESLSIEFENPVELEKLYFENVEIQDKNIQFDGRNLIIKVFEKDFEAYLIYHLTGKKGEIIQHIIVKNHEEKLRFERFYDLGKIKKNDLHKIGILDDFGSLGIKFVPKFILDTYDRRLPLNVELSDLTRINQELFVTYTIEWDENQLNISEKIQPFLVNMNNLKIQRISATDTSITFGKNKAEIVAKFDRFERLKFEEDYVFGLEIGTYDILVKRTSFKLYKQFYPFYSGLRLIPEQFIEFTFTSNAGILINRKLHVQSKAKFPLLNGEYESKKFFNTVENSWLKSSYKVLEESWINESTYRNFLKKGEDND</sequence>
<dbReference type="PATRIC" id="fig|1360.96.peg.1237"/>
<dbReference type="GO" id="GO:0004177">
    <property type="term" value="F:aminopeptidase activity"/>
    <property type="evidence" value="ECO:0007669"/>
    <property type="project" value="UniProtKB-KW"/>
</dbReference>
<evidence type="ECO:0000313" key="2">
    <source>
        <dbReference type="Proteomes" id="UP000031847"/>
    </source>
</evidence>
<dbReference type="EMBL" id="BBSI01000017">
    <property type="protein sequence ID" value="GAM79970.1"/>
    <property type="molecule type" value="Genomic_DNA"/>
</dbReference>
<keyword evidence="1" id="KW-0031">Aminopeptidase</keyword>
<keyword evidence="1" id="KW-0645">Protease</keyword>
<dbReference type="Proteomes" id="UP000031847">
    <property type="component" value="Unassembled WGS sequence"/>
</dbReference>
<comment type="caution">
    <text evidence="1">The sequence shown here is derived from an EMBL/GenBank/DDBJ whole genome shotgun (WGS) entry which is preliminary data.</text>
</comment>
<accession>A0A0B8QJL5</accession>
<reference evidence="1 2" key="1">
    <citation type="submission" date="2015-01" db="EMBL/GenBank/DDBJ databases">
        <title>Lactococcus lactis subsp.lactis JCM 5805 whole genome shotgun sequence.</title>
        <authorList>
            <person name="Fujii T."/>
            <person name="Tomita Y."/>
            <person name="Ikushima S."/>
            <person name="Fujiwara D."/>
        </authorList>
    </citation>
    <scope>NUCLEOTIDE SEQUENCE [LARGE SCALE GENOMIC DNA]</scope>
    <source>
        <strain evidence="1 2">JCM 5805</strain>
    </source>
</reference>
<dbReference type="RefSeq" id="WP_044009635.1">
    <property type="nucleotide sequence ID" value="NZ_BAABQR010000001.1"/>
</dbReference>
<keyword evidence="1" id="KW-0378">Hydrolase</keyword>
<name>A0A0B8QJL5_LACLL</name>
<evidence type="ECO:0000313" key="1">
    <source>
        <dbReference type="EMBL" id="GAM79970.1"/>
    </source>
</evidence>
<proteinExistence type="predicted"/>
<organism evidence="1 2">
    <name type="scientific">Lactococcus lactis subsp. lactis</name>
    <name type="common">Streptococcus lactis</name>
    <dbReference type="NCBI Taxonomy" id="1360"/>
    <lineage>
        <taxon>Bacteria</taxon>
        <taxon>Bacillati</taxon>
        <taxon>Bacillota</taxon>
        <taxon>Bacilli</taxon>
        <taxon>Lactobacillales</taxon>
        <taxon>Streptococcaceae</taxon>
        <taxon>Lactococcus</taxon>
    </lineage>
</organism>